<dbReference type="Gene3D" id="1.20.1280.50">
    <property type="match status" value="1"/>
</dbReference>
<dbReference type="Pfam" id="PF00646">
    <property type="entry name" value="F-box"/>
    <property type="match status" value="1"/>
</dbReference>
<dbReference type="Proteomes" id="UP000824219">
    <property type="component" value="Linkage Group LG10"/>
</dbReference>
<organism evidence="2 3">
    <name type="scientific">Hemibagrus wyckioides</name>
    <dbReference type="NCBI Taxonomy" id="337641"/>
    <lineage>
        <taxon>Eukaryota</taxon>
        <taxon>Metazoa</taxon>
        <taxon>Chordata</taxon>
        <taxon>Craniata</taxon>
        <taxon>Vertebrata</taxon>
        <taxon>Euteleostomi</taxon>
        <taxon>Actinopterygii</taxon>
        <taxon>Neopterygii</taxon>
        <taxon>Teleostei</taxon>
        <taxon>Ostariophysi</taxon>
        <taxon>Siluriformes</taxon>
        <taxon>Bagridae</taxon>
        <taxon>Hemibagrus</taxon>
    </lineage>
</organism>
<comment type="caution">
    <text evidence="2">The sequence shown here is derived from an EMBL/GenBank/DDBJ whole genome shotgun (WGS) entry which is preliminary data.</text>
</comment>
<evidence type="ECO:0000313" key="3">
    <source>
        <dbReference type="Proteomes" id="UP000824219"/>
    </source>
</evidence>
<dbReference type="AlphaFoldDB" id="A0A9D3SKN7"/>
<dbReference type="OrthoDB" id="509497at2759"/>
<dbReference type="GO" id="GO:0032436">
    <property type="term" value="P:positive regulation of proteasomal ubiquitin-dependent protein catabolic process"/>
    <property type="evidence" value="ECO:0007669"/>
    <property type="project" value="TreeGrafter"/>
</dbReference>
<dbReference type="InterPro" id="IPR036047">
    <property type="entry name" value="F-box-like_dom_sf"/>
</dbReference>
<accession>A0A9D3SKN7</accession>
<keyword evidence="3" id="KW-1185">Reference proteome</keyword>
<dbReference type="InterPro" id="IPR001810">
    <property type="entry name" value="F-box_dom"/>
</dbReference>
<evidence type="ECO:0000259" key="1">
    <source>
        <dbReference type="SMART" id="SM01204"/>
    </source>
</evidence>
<dbReference type="SUPFAM" id="SSF81383">
    <property type="entry name" value="F-box domain"/>
    <property type="match status" value="1"/>
</dbReference>
<feature type="domain" description="FIST C-domain" evidence="1">
    <location>
        <begin position="233"/>
        <end position="365"/>
    </location>
</feature>
<dbReference type="GO" id="GO:0000209">
    <property type="term" value="P:protein polyubiquitination"/>
    <property type="evidence" value="ECO:0007669"/>
    <property type="project" value="TreeGrafter"/>
</dbReference>
<proteinExistence type="predicted"/>
<dbReference type="EMBL" id="JAHKSW010000010">
    <property type="protein sequence ID" value="KAG7327140.1"/>
    <property type="molecule type" value="Genomic_DNA"/>
</dbReference>
<evidence type="ECO:0000313" key="2">
    <source>
        <dbReference type="EMBL" id="KAG7327140.1"/>
    </source>
</evidence>
<reference evidence="2 3" key="1">
    <citation type="submission" date="2021-06" db="EMBL/GenBank/DDBJ databases">
        <title>Chromosome-level genome assembly of the red-tail catfish (Hemibagrus wyckioides).</title>
        <authorList>
            <person name="Shao F."/>
        </authorList>
    </citation>
    <scope>NUCLEOTIDE SEQUENCE [LARGE SCALE GENOMIC DNA]</scope>
    <source>
        <strain evidence="2">EC202008001</strain>
        <tissue evidence="2">Blood</tissue>
    </source>
</reference>
<gene>
    <name evidence="2" type="ORF">KOW79_008746</name>
</gene>
<dbReference type="Pfam" id="PF10442">
    <property type="entry name" value="FIST_C"/>
    <property type="match status" value="1"/>
</dbReference>
<dbReference type="InterPro" id="IPR019494">
    <property type="entry name" value="FIST_C"/>
</dbReference>
<dbReference type="PANTHER" id="PTHR14939:SF5">
    <property type="entry name" value="F-BOX ONLY PROTEIN 22"/>
    <property type="match status" value="1"/>
</dbReference>
<dbReference type="SMART" id="SM01204">
    <property type="entry name" value="FIST_C"/>
    <property type="match status" value="1"/>
</dbReference>
<dbReference type="GO" id="GO:0048742">
    <property type="term" value="P:regulation of skeletal muscle fiber development"/>
    <property type="evidence" value="ECO:0007669"/>
    <property type="project" value="TreeGrafter"/>
</dbReference>
<dbReference type="PANTHER" id="PTHR14939">
    <property type="entry name" value="F-BOX ONLY PROTEIN 22"/>
    <property type="match status" value="1"/>
</dbReference>
<protein>
    <recommendedName>
        <fullName evidence="1">FIST C-domain domain-containing protein</fullName>
    </recommendedName>
</protein>
<name>A0A9D3SKN7_9TELE</name>
<sequence length="396" mass="43358">MKRFKGKMEDGGASSSGAVESKAGFVLGNVAEVVERILTFVPNKSLFRLASVCRLWRNCARRVLRTRQNLSWLSASGSSLYEEHVLFRTMEEGLESVFLLPQTVLLMMDNESFTGHHGAFRHKKAKRCQSADKLDVVDRLRRLLPSSCDLLCVITPGIVLTPSEPAGQVPKEFMEGEAGFSLLFPAMEGVHIRPFHFCKNSLSDTTLEKAGLAANPDLKVVLLFGYEAYKTGAARFLNQLLEPLGRSNVLIAGGHVESVLPHKRDCCSPGSFGVTGLTLSGPRIQGASVLMDQAVNTPASAEVTMRRLKAANIPESNTVGFMFACVARGHNHYSDQPNVEADIFHKLFPRVPLFGFFGNGEIGCDRIVKENYTLSQTDANGLQHGYTTVMSLVHLG</sequence>
<dbReference type="CDD" id="cd22097">
    <property type="entry name" value="F-box_FBXO22"/>
    <property type="match status" value="1"/>
</dbReference>